<accession>H0EDC4</accession>
<name>H0EDC4_GLAL7</name>
<organism evidence="2 3">
    <name type="scientific">Glarea lozoyensis (strain ATCC 74030 / MF5533)</name>
    <dbReference type="NCBI Taxonomy" id="1104152"/>
    <lineage>
        <taxon>Eukaryota</taxon>
        <taxon>Fungi</taxon>
        <taxon>Dikarya</taxon>
        <taxon>Ascomycota</taxon>
        <taxon>Pezizomycotina</taxon>
        <taxon>Leotiomycetes</taxon>
        <taxon>Helotiales</taxon>
        <taxon>Helotiaceae</taxon>
        <taxon>Glarea</taxon>
    </lineage>
</organism>
<keyword evidence="3" id="KW-1185">Reference proteome</keyword>
<sequence length="132" mass="14589">MQGSVSSTVKQDRFAILTAIEEASEEGSGAEDQGEQPRPQQLGPSMKSLAYTLSQILDELPFGEGPAYEIAINDNFQTSLTEAFARSEALKELYKSKEMDRDRPASVEADFEEVAASFNRAKIIKIQSKRIL</sequence>
<dbReference type="AlphaFoldDB" id="H0EDC4"/>
<evidence type="ECO:0000256" key="1">
    <source>
        <dbReference type="SAM" id="MobiDB-lite"/>
    </source>
</evidence>
<comment type="caution">
    <text evidence="2">The sequence shown here is derived from an EMBL/GenBank/DDBJ whole genome shotgun (WGS) entry which is preliminary data.</text>
</comment>
<dbReference type="OrthoDB" id="2306at2759"/>
<dbReference type="Proteomes" id="UP000005446">
    <property type="component" value="Unassembled WGS sequence"/>
</dbReference>
<dbReference type="InParanoid" id="H0EDC4"/>
<protein>
    <submittedName>
        <fullName evidence="2">Uncharacterized protein</fullName>
    </submittedName>
</protein>
<dbReference type="EMBL" id="AGUE01000007">
    <property type="protein sequence ID" value="EHL03487.1"/>
    <property type="molecule type" value="Genomic_DNA"/>
</dbReference>
<evidence type="ECO:0000313" key="3">
    <source>
        <dbReference type="Proteomes" id="UP000005446"/>
    </source>
</evidence>
<gene>
    <name evidence="2" type="ORF">M7I_0432</name>
</gene>
<dbReference type="HOGENOM" id="CLU_1917259_0_0_1"/>
<feature type="region of interest" description="Disordered" evidence="1">
    <location>
        <begin position="21"/>
        <end position="45"/>
    </location>
</feature>
<evidence type="ECO:0000313" key="2">
    <source>
        <dbReference type="EMBL" id="EHL03487.1"/>
    </source>
</evidence>
<feature type="compositionally biased region" description="Acidic residues" evidence="1">
    <location>
        <begin position="22"/>
        <end position="34"/>
    </location>
</feature>
<reference evidence="2 3" key="1">
    <citation type="journal article" date="2012" name="Eukaryot. Cell">
        <title>Genome sequence of the fungus Glarea lozoyensis: the first genome sequence of a species from the Helotiaceae family.</title>
        <authorList>
            <person name="Youssar L."/>
            <person name="Gruening B.A."/>
            <person name="Erxleben A."/>
            <person name="Guenther S."/>
            <person name="Huettel W."/>
        </authorList>
    </citation>
    <scope>NUCLEOTIDE SEQUENCE [LARGE SCALE GENOMIC DNA]</scope>
    <source>
        <strain evidence="3">ATCC 74030 / MF5533</strain>
    </source>
</reference>
<proteinExistence type="predicted"/>